<comment type="caution">
    <text evidence="3">The sequence shown here is derived from an EMBL/GenBank/DDBJ whole genome shotgun (WGS) entry which is preliminary data.</text>
</comment>
<reference evidence="3 4" key="1">
    <citation type="submission" date="2020-07" db="EMBL/GenBank/DDBJ databases">
        <title>Genomic Encyclopedia of Type Strains, Phase IV (KMG-IV): sequencing the most valuable type-strain genomes for metagenomic binning, comparative biology and taxonomic classification.</title>
        <authorList>
            <person name="Goeker M."/>
        </authorList>
    </citation>
    <scope>NUCLEOTIDE SEQUENCE [LARGE SCALE GENOMIC DNA]</scope>
    <source>
        <strain evidence="3 4">DSM 25220</strain>
    </source>
</reference>
<keyword evidence="4" id="KW-1185">Reference proteome</keyword>
<dbReference type="NCBIfam" id="TIGR00732">
    <property type="entry name" value="dprA"/>
    <property type="match status" value="1"/>
</dbReference>
<evidence type="ECO:0000259" key="2">
    <source>
        <dbReference type="Pfam" id="PF02481"/>
    </source>
</evidence>
<dbReference type="GO" id="GO:0009294">
    <property type="term" value="P:DNA-mediated transformation"/>
    <property type="evidence" value="ECO:0007669"/>
    <property type="project" value="InterPro"/>
</dbReference>
<dbReference type="InterPro" id="IPR057666">
    <property type="entry name" value="DrpA_SLOG"/>
</dbReference>
<dbReference type="Proteomes" id="UP000580891">
    <property type="component" value="Unassembled WGS sequence"/>
</dbReference>
<evidence type="ECO:0000313" key="4">
    <source>
        <dbReference type="Proteomes" id="UP000580891"/>
    </source>
</evidence>
<dbReference type="EMBL" id="JACDUU010000002">
    <property type="protein sequence ID" value="MBA2870792.1"/>
    <property type="molecule type" value="Genomic_DNA"/>
</dbReference>
<dbReference type="RefSeq" id="WP_181536689.1">
    <property type="nucleotide sequence ID" value="NZ_JACDUU010000002.1"/>
</dbReference>
<dbReference type="InterPro" id="IPR003488">
    <property type="entry name" value="DprA"/>
</dbReference>
<dbReference type="PANTHER" id="PTHR43022">
    <property type="entry name" value="PROTEIN SMF"/>
    <property type="match status" value="1"/>
</dbReference>
<dbReference type="SUPFAM" id="SSF102405">
    <property type="entry name" value="MCP/YpsA-like"/>
    <property type="match status" value="1"/>
</dbReference>
<organism evidence="3 4">
    <name type="scientific">[Anoxybacillus] calidus</name>
    <dbReference type="NCBI Taxonomy" id="575178"/>
    <lineage>
        <taxon>Bacteria</taxon>
        <taxon>Bacillati</taxon>
        <taxon>Bacillota</taxon>
        <taxon>Bacilli</taxon>
        <taxon>Bacillales</taxon>
        <taxon>Anoxybacillaceae</taxon>
        <taxon>Paranoxybacillus</taxon>
    </lineage>
</organism>
<proteinExistence type="inferred from homology"/>
<dbReference type="PANTHER" id="PTHR43022:SF1">
    <property type="entry name" value="PROTEIN SMF"/>
    <property type="match status" value="1"/>
</dbReference>
<gene>
    <name evidence="3" type="ORF">HNQ85_001062</name>
</gene>
<feature type="domain" description="Smf/DprA SLOG" evidence="2">
    <location>
        <begin position="81"/>
        <end position="290"/>
    </location>
</feature>
<dbReference type="Pfam" id="PF02481">
    <property type="entry name" value="DNA_processg_A"/>
    <property type="match status" value="1"/>
</dbReference>
<protein>
    <submittedName>
        <fullName evidence="3">DNA processing protein</fullName>
    </submittedName>
</protein>
<sequence>MHSTVRERLIHLHHCRGIGWKSIARLLQLDPSLSTIFELPYDTLSAYLPITKEQSLLFFQDLHSITIQSMIKTYKEKDIHIVTVFDKEYPHLLRHIYEPPWILYAKGNLEWLNLHKIISVVGTRTPTREGLQAVQELVRPLVQKGWIIVSGLASGIDTAVHQTAIQYGGKTIAVIAGGLSHIYPKTNLALANEIMKNHLLISEYPPHIKPQKWQFPLRNRIISGLSLGTVIIQANERSGSLITAQMALEQGREVFAVPGSIFLEQAKGTNRLIQQGAKLVLCSEDITDEFRHFFH</sequence>
<evidence type="ECO:0000256" key="1">
    <source>
        <dbReference type="ARBA" id="ARBA00006525"/>
    </source>
</evidence>
<dbReference type="Gene3D" id="3.40.50.450">
    <property type="match status" value="1"/>
</dbReference>
<dbReference type="AlphaFoldDB" id="A0A7V9YYS2"/>
<evidence type="ECO:0000313" key="3">
    <source>
        <dbReference type="EMBL" id="MBA2870792.1"/>
    </source>
</evidence>
<name>A0A7V9YYS2_9BACL</name>
<accession>A0A7V9YYS2</accession>
<comment type="similarity">
    <text evidence="1">Belongs to the DprA/Smf family.</text>
</comment>